<comment type="catalytic activity">
    <reaction evidence="1">
        <text>ATP + protein L-histidine = ADP + protein N-phospho-L-histidine.</text>
        <dbReference type="EC" id="2.7.13.3"/>
    </reaction>
</comment>
<dbReference type="InterPro" id="IPR001789">
    <property type="entry name" value="Sig_transdc_resp-reg_receiver"/>
</dbReference>
<dbReference type="EMBL" id="JARRAG010000002">
    <property type="protein sequence ID" value="MDG3004777.1"/>
    <property type="molecule type" value="Genomic_DNA"/>
</dbReference>
<organism evidence="7 8">
    <name type="scientific">Paludisphaera mucosa</name>
    <dbReference type="NCBI Taxonomy" id="3030827"/>
    <lineage>
        <taxon>Bacteria</taxon>
        <taxon>Pseudomonadati</taxon>
        <taxon>Planctomycetota</taxon>
        <taxon>Planctomycetia</taxon>
        <taxon>Isosphaerales</taxon>
        <taxon>Isosphaeraceae</taxon>
        <taxon>Paludisphaera</taxon>
    </lineage>
</organism>
<dbReference type="SUPFAM" id="SSF55785">
    <property type="entry name" value="PYP-like sensor domain (PAS domain)"/>
    <property type="match status" value="2"/>
</dbReference>
<dbReference type="SMART" id="SM00091">
    <property type="entry name" value="PAS"/>
    <property type="match status" value="2"/>
</dbReference>
<dbReference type="CDD" id="cd16922">
    <property type="entry name" value="HATPase_EvgS-ArcB-TorS-like"/>
    <property type="match status" value="1"/>
</dbReference>
<dbReference type="Pfam" id="PF00072">
    <property type="entry name" value="Response_reg"/>
    <property type="match status" value="1"/>
</dbReference>
<dbReference type="InterPro" id="IPR035965">
    <property type="entry name" value="PAS-like_dom_sf"/>
</dbReference>
<comment type="caution">
    <text evidence="7">The sequence shown here is derived from an EMBL/GenBank/DDBJ whole genome shotgun (WGS) entry which is preliminary data.</text>
</comment>
<dbReference type="Gene3D" id="3.40.50.2300">
    <property type="match status" value="1"/>
</dbReference>
<evidence type="ECO:0000256" key="1">
    <source>
        <dbReference type="ARBA" id="ARBA00000085"/>
    </source>
</evidence>
<keyword evidence="7" id="KW-0067">ATP-binding</keyword>
<dbReference type="Gene3D" id="1.10.287.130">
    <property type="match status" value="1"/>
</dbReference>
<dbReference type="InterPro" id="IPR005467">
    <property type="entry name" value="His_kinase_dom"/>
</dbReference>
<dbReference type="Pfam" id="PF00512">
    <property type="entry name" value="HisKA"/>
    <property type="match status" value="1"/>
</dbReference>
<dbReference type="SUPFAM" id="SSF52172">
    <property type="entry name" value="CheY-like"/>
    <property type="match status" value="1"/>
</dbReference>
<accession>A0ABT6FB05</accession>
<feature type="domain" description="Histidine kinase" evidence="5">
    <location>
        <begin position="297"/>
        <end position="515"/>
    </location>
</feature>
<evidence type="ECO:0000313" key="8">
    <source>
        <dbReference type="Proteomes" id="UP001216907"/>
    </source>
</evidence>
<keyword evidence="3 4" id="KW-0597">Phosphoprotein</keyword>
<dbReference type="GO" id="GO:0005524">
    <property type="term" value="F:ATP binding"/>
    <property type="evidence" value="ECO:0007669"/>
    <property type="project" value="UniProtKB-KW"/>
</dbReference>
<dbReference type="Gene3D" id="3.30.450.20">
    <property type="entry name" value="PAS domain"/>
    <property type="match status" value="2"/>
</dbReference>
<dbReference type="SMART" id="SM00387">
    <property type="entry name" value="HATPase_c"/>
    <property type="match status" value="1"/>
</dbReference>
<dbReference type="SMART" id="SM00388">
    <property type="entry name" value="HisKA"/>
    <property type="match status" value="1"/>
</dbReference>
<evidence type="ECO:0000256" key="2">
    <source>
        <dbReference type="ARBA" id="ARBA00012438"/>
    </source>
</evidence>
<reference evidence="7 8" key="1">
    <citation type="submission" date="2023-03" db="EMBL/GenBank/DDBJ databases">
        <title>Paludisphaera mucosa sp. nov. a novel planctomycete from northern fen.</title>
        <authorList>
            <person name="Ivanova A."/>
        </authorList>
    </citation>
    <scope>NUCLEOTIDE SEQUENCE [LARGE SCALE GENOMIC DNA]</scope>
    <source>
        <strain evidence="7 8">Pla2</strain>
    </source>
</reference>
<dbReference type="InterPro" id="IPR036097">
    <property type="entry name" value="HisK_dim/P_sf"/>
</dbReference>
<dbReference type="SMART" id="SM00448">
    <property type="entry name" value="REC"/>
    <property type="match status" value="1"/>
</dbReference>
<proteinExistence type="predicted"/>
<evidence type="ECO:0000313" key="7">
    <source>
        <dbReference type="EMBL" id="MDG3004777.1"/>
    </source>
</evidence>
<dbReference type="SUPFAM" id="SSF55874">
    <property type="entry name" value="ATPase domain of HSP90 chaperone/DNA topoisomerase II/histidine kinase"/>
    <property type="match status" value="1"/>
</dbReference>
<dbReference type="InterPro" id="IPR003661">
    <property type="entry name" value="HisK_dim/P_dom"/>
</dbReference>
<dbReference type="PROSITE" id="PS50110">
    <property type="entry name" value="RESPONSE_REGULATORY"/>
    <property type="match status" value="1"/>
</dbReference>
<evidence type="ECO:0000259" key="6">
    <source>
        <dbReference type="PROSITE" id="PS50110"/>
    </source>
</evidence>
<dbReference type="CDD" id="cd17580">
    <property type="entry name" value="REC_2_DhkD-like"/>
    <property type="match status" value="1"/>
</dbReference>
<sequence length="669" mass="72818">MAEGPDDEDPSVGEVLELAQSVIAIVREPLVILDADLTVDQANDAFYEAFGLEPRSVEGRLIYDLGDRQWDIEELKTLLEDVLPGDSSVKDFAVEHDFGRLGFKTMLLNARKLHRDGRKILLAMEDVTDRRRAERDAGRSRELLDETTRFFAETLDALAGHIAVLDERGVILFVNAAWRRFGEQNGLVGDGSGVGRNYLDSCLPAPGSPAEDGGTVAGILDVIEGRRDDFACEYPCHPPGGCRWFTMRVSRFVRPGPVRVVVVHDDVTERRRAEAAVRGARDEAEAANRMKDDFLATLSHELRTPLSAILGWAKILKSGRVGEEHIQEGLAVIERNSVAQARIIEDILDVSRIVSGNLRIEAQRVRVQDVVEAAVAAAIPAATARGVDLLRMIDPLAAPAIGDASRLQQVVWNLVSNAVKFTPEGGSVRVSLGRVDSHLEIKVVDTGIGMSEDFLPHVFDRFRQADSSTTRRYGGLGLGLAIARQLVELHGGSLKAESPGEGRGSAFTVSLPIAAVNPGRPTPPESAPKPRGGAEGLCKDHMLDGVRVLVLDDEPDARHLIHRVLSACRAEVAQAASVREALELVESFRPDVVVSDVGMPDEDGYDFIRQVRSRRSPKELPAAALTAFARPEDRRRALFAGFQTHVAKPVDPEELLAVVASLAGRTQTT</sequence>
<protein>
    <recommendedName>
        <fullName evidence="2">histidine kinase</fullName>
        <ecNumber evidence="2">2.7.13.3</ecNumber>
    </recommendedName>
</protein>
<evidence type="ECO:0000256" key="3">
    <source>
        <dbReference type="ARBA" id="ARBA00022553"/>
    </source>
</evidence>
<dbReference type="InterPro" id="IPR004358">
    <property type="entry name" value="Sig_transdc_His_kin-like_C"/>
</dbReference>
<keyword evidence="7" id="KW-0547">Nucleotide-binding</keyword>
<keyword evidence="8" id="KW-1185">Reference proteome</keyword>
<dbReference type="InterPro" id="IPR003594">
    <property type="entry name" value="HATPase_dom"/>
</dbReference>
<dbReference type="CDD" id="cd00082">
    <property type="entry name" value="HisKA"/>
    <property type="match status" value="1"/>
</dbReference>
<dbReference type="PRINTS" id="PR00344">
    <property type="entry name" value="BCTRLSENSOR"/>
</dbReference>
<dbReference type="PANTHER" id="PTHR43547:SF2">
    <property type="entry name" value="HYBRID SIGNAL TRANSDUCTION HISTIDINE KINASE C"/>
    <property type="match status" value="1"/>
</dbReference>
<dbReference type="Proteomes" id="UP001216907">
    <property type="component" value="Unassembled WGS sequence"/>
</dbReference>
<dbReference type="PANTHER" id="PTHR43547">
    <property type="entry name" value="TWO-COMPONENT HISTIDINE KINASE"/>
    <property type="match status" value="1"/>
</dbReference>
<evidence type="ECO:0000256" key="4">
    <source>
        <dbReference type="PROSITE-ProRule" id="PRU00169"/>
    </source>
</evidence>
<feature type="domain" description="Response regulatory" evidence="6">
    <location>
        <begin position="547"/>
        <end position="663"/>
    </location>
</feature>
<dbReference type="SUPFAM" id="SSF47384">
    <property type="entry name" value="Homodimeric domain of signal transducing histidine kinase"/>
    <property type="match status" value="1"/>
</dbReference>
<feature type="modified residue" description="4-aspartylphosphate" evidence="4">
    <location>
        <position position="596"/>
    </location>
</feature>
<dbReference type="InterPro" id="IPR036890">
    <property type="entry name" value="HATPase_C_sf"/>
</dbReference>
<evidence type="ECO:0000259" key="5">
    <source>
        <dbReference type="PROSITE" id="PS50109"/>
    </source>
</evidence>
<dbReference type="InterPro" id="IPR011006">
    <property type="entry name" value="CheY-like_superfamily"/>
</dbReference>
<gene>
    <name evidence="7" type="ORF">PZE19_13395</name>
</gene>
<dbReference type="Pfam" id="PF02518">
    <property type="entry name" value="HATPase_c"/>
    <property type="match status" value="1"/>
</dbReference>
<dbReference type="PROSITE" id="PS50109">
    <property type="entry name" value="HIS_KIN"/>
    <property type="match status" value="1"/>
</dbReference>
<name>A0ABT6FB05_9BACT</name>
<dbReference type="EC" id="2.7.13.3" evidence="2"/>
<dbReference type="RefSeq" id="WP_277861129.1">
    <property type="nucleotide sequence ID" value="NZ_JARRAG010000002.1"/>
</dbReference>
<dbReference type="InterPro" id="IPR013656">
    <property type="entry name" value="PAS_4"/>
</dbReference>
<dbReference type="Pfam" id="PF08448">
    <property type="entry name" value="PAS_4"/>
    <property type="match status" value="1"/>
</dbReference>
<dbReference type="Gene3D" id="3.30.565.10">
    <property type="entry name" value="Histidine kinase-like ATPase, C-terminal domain"/>
    <property type="match status" value="1"/>
</dbReference>
<dbReference type="InterPro" id="IPR000014">
    <property type="entry name" value="PAS"/>
</dbReference>